<dbReference type="InParanoid" id="K1WQ48"/>
<sequence length="775" mass="89334">MKTIDHLSYPHIIDLIFDYATEEALFAMGRACREWRKRVVAEFYHLRDFTVRRGALISDNDTEKFSDTSPHSQHFVFESPAGCYTAVSNLACMDYCRVVDFGGGPVPLVPLADGVVFNVHTLRLPMPPYTAHVVRNLMSVQCHRLIFDNHFGLSTPHEVPKLVVNYRDTSSYRSASGYEGFRSTLLVRELVFISHNFGAEGTDRCLYNFVTQLPRWQNNLEHNGPKFTFVARSPPSILQTPNVAFLTLDEYRDKIGEKEFAIETDFDLLNGAQRAGGGCAPSLAVTWMTIKHLNFAHLTIALPGIAMLIIDHLSYPHVVDLLFAFAPVQSLVVMGDTCREWRMRVVAELYHLRGFSTGCSKIQPTWWIGEKEPDNSNSNNIQWHFYFETQRGYAAITDPRCLRFCRVVDLATLYYFDDKKHPLIVDTVRLPQLHPVVKVGVRSIAPFACSRVVLDNHFELKTERKIWKLVVNHRNGDYRHHTTSRREHRSDPLTVFHLVFVVHPEGSPPRAAEYAELDDLSIALTMTGFDHMSFPHLVDLIFVYAPFKSLLVLRHVCREWRTRVDAEFYHLRNFWAEVRTEDVEEGRRTYRYHYQTASRKRCSVSKLVGYDSTEIVDLGPKVYKWPPINIRIDTLRFLYPHCSPRRNGPPTALAPARLVFDHHFDAEAPYHDDIAKLVVNYRNDRFHIMGNHGPRVNELVFIVHGGKPLITAAWAHQVYLRAREPAKVTYVAPLEHHETVRGHPDFTLMTVEEYRAKVGEKEYAIETDFDSRLYP</sequence>
<dbReference type="Proteomes" id="UP000006757">
    <property type="component" value="Unassembled WGS sequence"/>
</dbReference>
<evidence type="ECO:0000259" key="1">
    <source>
        <dbReference type="SMART" id="SM00256"/>
    </source>
</evidence>
<dbReference type="SUPFAM" id="SSF81383">
    <property type="entry name" value="F-box domain"/>
    <property type="match status" value="1"/>
</dbReference>
<proteinExistence type="predicted"/>
<feature type="domain" description="F-box" evidence="1">
    <location>
        <begin position="534"/>
        <end position="572"/>
    </location>
</feature>
<protein>
    <recommendedName>
        <fullName evidence="1">F-box domain-containing protein</fullName>
    </recommendedName>
</protein>
<reference evidence="2 3" key="1">
    <citation type="journal article" date="2012" name="Eukaryot. Cell">
        <title>Genome sequence of the Trichosporon asahii environmental strain CBS 8904.</title>
        <authorList>
            <person name="Yang R.Y."/>
            <person name="Li H.T."/>
            <person name="Zhu H."/>
            <person name="Zhou G.P."/>
            <person name="Wang M."/>
            <person name="Wang L."/>
        </authorList>
    </citation>
    <scope>NUCLEOTIDE SEQUENCE [LARGE SCALE GENOMIC DNA]</scope>
    <source>
        <strain evidence="2 3">CBS 8904</strain>
    </source>
</reference>
<gene>
    <name evidence="2" type="ORF">A1Q2_02593</name>
</gene>
<evidence type="ECO:0000313" key="3">
    <source>
        <dbReference type="Proteomes" id="UP000006757"/>
    </source>
</evidence>
<accession>K1WQ48</accession>
<dbReference type="InterPro" id="IPR001810">
    <property type="entry name" value="F-box_dom"/>
</dbReference>
<organism evidence="2 3">
    <name type="scientific">Trichosporon asahii var. asahii (strain CBS 8904)</name>
    <name type="common">Yeast</name>
    <dbReference type="NCBI Taxonomy" id="1220162"/>
    <lineage>
        <taxon>Eukaryota</taxon>
        <taxon>Fungi</taxon>
        <taxon>Dikarya</taxon>
        <taxon>Basidiomycota</taxon>
        <taxon>Agaricomycotina</taxon>
        <taxon>Tremellomycetes</taxon>
        <taxon>Trichosporonales</taxon>
        <taxon>Trichosporonaceae</taxon>
        <taxon>Trichosporon</taxon>
    </lineage>
</organism>
<dbReference type="Pfam" id="PF00646">
    <property type="entry name" value="F-box"/>
    <property type="match status" value="1"/>
</dbReference>
<evidence type="ECO:0000313" key="2">
    <source>
        <dbReference type="EMBL" id="EKD03144.1"/>
    </source>
</evidence>
<dbReference type="SMART" id="SM00256">
    <property type="entry name" value="FBOX"/>
    <property type="match status" value="1"/>
</dbReference>
<keyword evidence="3" id="KW-1185">Reference proteome</keyword>
<dbReference type="EMBL" id="AMBO01000268">
    <property type="protein sequence ID" value="EKD03144.1"/>
    <property type="molecule type" value="Genomic_DNA"/>
</dbReference>
<comment type="caution">
    <text evidence="2">The sequence shown here is derived from an EMBL/GenBank/DDBJ whole genome shotgun (WGS) entry which is preliminary data.</text>
</comment>
<dbReference type="AlphaFoldDB" id="K1WQ48"/>
<dbReference type="InterPro" id="IPR036047">
    <property type="entry name" value="F-box-like_dom_sf"/>
</dbReference>
<dbReference type="HOGENOM" id="CLU_360998_0_0_1"/>
<name>K1WQ48_TRIAC</name>